<dbReference type="AlphaFoldDB" id="A0A1D1YG40"/>
<feature type="region of interest" description="Disordered" evidence="1">
    <location>
        <begin position="1"/>
        <end position="21"/>
    </location>
</feature>
<organism evidence="2">
    <name type="scientific">Anthurium amnicola</name>
    <dbReference type="NCBI Taxonomy" id="1678845"/>
    <lineage>
        <taxon>Eukaryota</taxon>
        <taxon>Viridiplantae</taxon>
        <taxon>Streptophyta</taxon>
        <taxon>Embryophyta</taxon>
        <taxon>Tracheophyta</taxon>
        <taxon>Spermatophyta</taxon>
        <taxon>Magnoliopsida</taxon>
        <taxon>Liliopsida</taxon>
        <taxon>Araceae</taxon>
        <taxon>Pothoideae</taxon>
        <taxon>Potheae</taxon>
        <taxon>Anthurium</taxon>
    </lineage>
</organism>
<name>A0A1D1YG40_9ARAE</name>
<protein>
    <submittedName>
        <fullName evidence="2">Uncharacterized protein HI_0603</fullName>
    </submittedName>
</protein>
<gene>
    <name evidence="2" type="primary">HI_0603</name>
    <name evidence="2" type="ORF">g.125457</name>
</gene>
<evidence type="ECO:0000313" key="2">
    <source>
        <dbReference type="EMBL" id="JAT53609.1"/>
    </source>
</evidence>
<sequence>ERERATTVTQRASELEEQARRDQERIANLGQQAESDRGRIASLEDQLKSAQASGGVDPVTLYRLSQLEVQQKEIERLRARELELLGEAQRWRGQAEYAAMRDR</sequence>
<dbReference type="EMBL" id="GDJX01014327">
    <property type="protein sequence ID" value="JAT53609.1"/>
    <property type="molecule type" value="Transcribed_RNA"/>
</dbReference>
<feature type="non-terminal residue" evidence="2">
    <location>
        <position position="1"/>
    </location>
</feature>
<evidence type="ECO:0000256" key="1">
    <source>
        <dbReference type="SAM" id="MobiDB-lite"/>
    </source>
</evidence>
<proteinExistence type="predicted"/>
<reference evidence="2" key="1">
    <citation type="submission" date="2015-07" db="EMBL/GenBank/DDBJ databases">
        <title>Transcriptome Assembly of Anthurium amnicola.</title>
        <authorList>
            <person name="Suzuki J."/>
        </authorList>
    </citation>
    <scope>NUCLEOTIDE SEQUENCE</scope>
</reference>
<accession>A0A1D1YG40</accession>
<feature type="compositionally biased region" description="Polar residues" evidence="1">
    <location>
        <begin position="1"/>
        <end position="12"/>
    </location>
</feature>